<dbReference type="AlphaFoldDB" id="A0A0A9AHZ0"/>
<protein>
    <submittedName>
        <fullName evidence="1">Uncharacterized protein</fullName>
    </submittedName>
</protein>
<reference evidence="1" key="1">
    <citation type="submission" date="2014-09" db="EMBL/GenBank/DDBJ databases">
        <authorList>
            <person name="Magalhaes I.L.F."/>
            <person name="Oliveira U."/>
            <person name="Santos F.R."/>
            <person name="Vidigal T.H.D.A."/>
            <person name="Brescovit A.D."/>
            <person name="Santos A.J."/>
        </authorList>
    </citation>
    <scope>NUCLEOTIDE SEQUENCE</scope>
    <source>
        <tissue evidence="1">Shoot tissue taken approximately 20 cm above the soil surface</tissue>
    </source>
</reference>
<dbReference type="EMBL" id="GBRH01248417">
    <property type="protein sequence ID" value="JAD49478.1"/>
    <property type="molecule type" value="Transcribed_RNA"/>
</dbReference>
<accession>A0A0A9AHZ0</accession>
<evidence type="ECO:0000313" key="1">
    <source>
        <dbReference type="EMBL" id="JAD49478.1"/>
    </source>
</evidence>
<name>A0A0A9AHZ0_ARUDO</name>
<organism evidence="1">
    <name type="scientific">Arundo donax</name>
    <name type="common">Giant reed</name>
    <name type="synonym">Donax arundinaceus</name>
    <dbReference type="NCBI Taxonomy" id="35708"/>
    <lineage>
        <taxon>Eukaryota</taxon>
        <taxon>Viridiplantae</taxon>
        <taxon>Streptophyta</taxon>
        <taxon>Embryophyta</taxon>
        <taxon>Tracheophyta</taxon>
        <taxon>Spermatophyta</taxon>
        <taxon>Magnoliopsida</taxon>
        <taxon>Liliopsida</taxon>
        <taxon>Poales</taxon>
        <taxon>Poaceae</taxon>
        <taxon>PACMAD clade</taxon>
        <taxon>Arundinoideae</taxon>
        <taxon>Arundineae</taxon>
        <taxon>Arundo</taxon>
    </lineage>
</organism>
<reference evidence="1" key="2">
    <citation type="journal article" date="2015" name="Data Brief">
        <title>Shoot transcriptome of the giant reed, Arundo donax.</title>
        <authorList>
            <person name="Barrero R.A."/>
            <person name="Guerrero F.D."/>
            <person name="Moolhuijzen P."/>
            <person name="Goolsby J.A."/>
            <person name="Tidwell J."/>
            <person name="Bellgard S.E."/>
            <person name="Bellgard M.I."/>
        </authorList>
    </citation>
    <scope>NUCLEOTIDE SEQUENCE</scope>
    <source>
        <tissue evidence="1">Shoot tissue taken approximately 20 cm above the soil surface</tissue>
    </source>
</reference>
<sequence length="81" mass="9388">MLCSFPNYVFQQKIDALSFVLFLANTPHNPTRLEVNIAAHMIQIKKNVTTMRAISVVPFPATIYNKQKELRNTVLDDYQLY</sequence>
<proteinExistence type="predicted"/>